<keyword evidence="2" id="KW-1185">Reference proteome</keyword>
<dbReference type="EMBL" id="MU393582">
    <property type="protein sequence ID" value="KAI4860570.1"/>
    <property type="molecule type" value="Genomic_DNA"/>
</dbReference>
<comment type="caution">
    <text evidence="1">The sequence shown here is derived from an EMBL/GenBank/DDBJ whole genome shotgun (WGS) entry which is preliminary data.</text>
</comment>
<dbReference type="Proteomes" id="UP001497700">
    <property type="component" value="Unassembled WGS sequence"/>
</dbReference>
<evidence type="ECO:0000313" key="1">
    <source>
        <dbReference type="EMBL" id="KAI4860570.1"/>
    </source>
</evidence>
<protein>
    <submittedName>
        <fullName evidence="1">Uncharacterized protein</fullName>
    </submittedName>
</protein>
<reference evidence="1 2" key="1">
    <citation type="journal article" date="2022" name="New Phytol.">
        <title>Ecological generalism drives hyperdiversity of secondary metabolite gene clusters in xylarialean endophytes.</title>
        <authorList>
            <person name="Franco M.E.E."/>
            <person name="Wisecaver J.H."/>
            <person name="Arnold A.E."/>
            <person name="Ju Y.M."/>
            <person name="Slot J.C."/>
            <person name="Ahrendt S."/>
            <person name="Moore L.P."/>
            <person name="Eastman K.E."/>
            <person name="Scott K."/>
            <person name="Konkel Z."/>
            <person name="Mondo S.J."/>
            <person name="Kuo A."/>
            <person name="Hayes R.D."/>
            <person name="Haridas S."/>
            <person name="Andreopoulos B."/>
            <person name="Riley R."/>
            <person name="LaButti K."/>
            <person name="Pangilinan J."/>
            <person name="Lipzen A."/>
            <person name="Amirebrahimi M."/>
            <person name="Yan J."/>
            <person name="Adam C."/>
            <person name="Keymanesh K."/>
            <person name="Ng V."/>
            <person name="Louie K."/>
            <person name="Northen T."/>
            <person name="Drula E."/>
            <person name="Henrissat B."/>
            <person name="Hsieh H.M."/>
            <person name="Youens-Clark K."/>
            <person name="Lutzoni F."/>
            <person name="Miadlikowska J."/>
            <person name="Eastwood D.C."/>
            <person name="Hamelin R.C."/>
            <person name="Grigoriev I.V."/>
            <person name="U'Ren J.M."/>
        </authorList>
    </citation>
    <scope>NUCLEOTIDE SEQUENCE [LARGE SCALE GENOMIC DNA]</scope>
    <source>
        <strain evidence="1 2">CBS 119005</strain>
    </source>
</reference>
<accession>A0ACB9YP60</accession>
<evidence type="ECO:0000313" key="2">
    <source>
        <dbReference type="Proteomes" id="UP001497700"/>
    </source>
</evidence>
<name>A0ACB9YP60_9PEZI</name>
<gene>
    <name evidence="1" type="ORF">F4820DRAFT_106911</name>
</gene>
<sequence length="839" mass="91353">MDDPWGSPWASSEPTSKHDPPTPSPPNNLLSPPPKAFFGSTSNLQSQSLWPDNDGFGDWAGTEQTDTADWGVWAEPSSQNSQPSPRPDESAKRGSIAWPSSAATSPGLRPIPRSRASSVFRHHSPDPWATEISLHNEAQDTPTTPSSSNALELAAVDSPREPAETRLPSARKQDAAESSEPGVDDAQSRQDGEITADNGLQIWESSPSPKDSREPHDPNINITPKVEIHDTRSRPSSTFSRDSSVVVERQDSPITSIDEDPKTRLQAMPRKVSGKVQELVGLYDGLAKTITEESPAPTRLEPSRSRSRGSSRSQTRNAEAGEDADFGDFEDAKSEYDRTAADDSASPTFSRRPSTPKALSKEISVQSQTREPADCQPTPSGISLVTVQQIIEKFGPIRFDVNLESIDKLFPDLAQGPSDNVEEEEADEIPDRVIDDNFTTISERKTWYRMSRFGSMRKHDSGDDDNYHRVEWSTSHLHSDTIKIVRRWMEEDSISGRVTLGAGKRTSVFNWDSSAAPVDLGKVFPRKESTTHSRTNSIPPKQSLEGSTHSASPPVVKSMKSPIKPPDAPPIPSFGWSSNGMSTTNPISNGKEQSGHAKSASQSTPTTTKSEPESTVHAPVQPPPQPIQTEATLEDEDEWGEMVSSPKAETQPSSALKSQSLNDRNYIASAPVPPADTIKPDGKSKAVSQSSSSVPKLSVSIPQSSQASKQAVNQSVSSAMAQRVDPWPLADFSIFENLSARTPKSPKQDLWPLADFSVFESPTSGSVSNWMGSLKSKSKPRPKPGENDQVRASTDTVAEARPPLKAVLGPIQKPGKERDQDEIVRNIVQNLPDLSYMLR</sequence>
<proteinExistence type="predicted"/>
<organism evidence="1 2">
    <name type="scientific">Hypoxylon rubiginosum</name>
    <dbReference type="NCBI Taxonomy" id="110542"/>
    <lineage>
        <taxon>Eukaryota</taxon>
        <taxon>Fungi</taxon>
        <taxon>Dikarya</taxon>
        <taxon>Ascomycota</taxon>
        <taxon>Pezizomycotina</taxon>
        <taxon>Sordariomycetes</taxon>
        <taxon>Xylariomycetidae</taxon>
        <taxon>Xylariales</taxon>
        <taxon>Hypoxylaceae</taxon>
        <taxon>Hypoxylon</taxon>
    </lineage>
</organism>